<dbReference type="Proteomes" id="UP000430404">
    <property type="component" value="Unassembled WGS sequence"/>
</dbReference>
<sequence>MCSSNITDVMFGGNSVLDKTAKLFGVAPKKAKVEAPPPTPVRQDSKTPDTSATIDRIQQSQNSMSGGIANTLYTDPEGVSDEDLRLGKKTLLGR</sequence>
<protein>
    <submittedName>
        <fullName evidence="2">Uncharacterized protein</fullName>
    </submittedName>
</protein>
<evidence type="ECO:0000313" key="3">
    <source>
        <dbReference type="Proteomes" id="UP000430404"/>
    </source>
</evidence>
<evidence type="ECO:0000313" key="2">
    <source>
        <dbReference type="EMBL" id="VXA58261.1"/>
    </source>
</evidence>
<gene>
    <name evidence="2" type="ORF">ACI8B_60103</name>
</gene>
<proteinExistence type="predicted"/>
<evidence type="ECO:0000256" key="1">
    <source>
        <dbReference type="SAM" id="MobiDB-lite"/>
    </source>
</evidence>
<feature type="region of interest" description="Disordered" evidence="1">
    <location>
        <begin position="29"/>
        <end position="81"/>
    </location>
</feature>
<accession>A0A653KB97</accession>
<name>A0A653KB97_9GAMM</name>
<reference evidence="2 3" key="1">
    <citation type="submission" date="2019-10" db="EMBL/GenBank/DDBJ databases">
        <authorList>
            <person name="Karimi E."/>
        </authorList>
    </citation>
    <scope>NUCLEOTIDE SEQUENCE [LARGE SCALE GENOMIC DNA]</scope>
    <source>
        <strain evidence="2">Acinetobacter sp. 8BE</strain>
    </source>
</reference>
<dbReference type="EMBL" id="CABWKZ010000056">
    <property type="protein sequence ID" value="VXA58261.1"/>
    <property type="molecule type" value="Genomic_DNA"/>
</dbReference>
<dbReference type="RefSeq" id="WP_159724397.1">
    <property type="nucleotide sequence ID" value="NZ_LR732744.1"/>
</dbReference>
<dbReference type="AlphaFoldDB" id="A0A653KB97"/>
<feature type="compositionally biased region" description="Polar residues" evidence="1">
    <location>
        <begin position="48"/>
        <end position="65"/>
    </location>
</feature>
<organism evidence="2 3">
    <name type="scientific">Acinetobacter proteolyticus</name>
    <dbReference type="NCBI Taxonomy" id="1776741"/>
    <lineage>
        <taxon>Bacteria</taxon>
        <taxon>Pseudomonadati</taxon>
        <taxon>Pseudomonadota</taxon>
        <taxon>Gammaproteobacteria</taxon>
        <taxon>Moraxellales</taxon>
        <taxon>Moraxellaceae</taxon>
        <taxon>Acinetobacter</taxon>
    </lineage>
</organism>